<proteinExistence type="predicted"/>
<feature type="compositionally biased region" description="Polar residues" evidence="1">
    <location>
        <begin position="229"/>
        <end position="242"/>
    </location>
</feature>
<evidence type="ECO:0000256" key="1">
    <source>
        <dbReference type="SAM" id="MobiDB-lite"/>
    </source>
</evidence>
<evidence type="ECO:0000313" key="3">
    <source>
        <dbReference type="EMBL" id="MBD2612253.1"/>
    </source>
</evidence>
<evidence type="ECO:0000313" key="4">
    <source>
        <dbReference type="Proteomes" id="UP000606396"/>
    </source>
</evidence>
<reference evidence="3 4" key="1">
    <citation type="journal article" date="2020" name="ISME J.">
        <title>Comparative genomics reveals insights into cyanobacterial evolution and habitat adaptation.</title>
        <authorList>
            <person name="Chen M.Y."/>
            <person name="Teng W.K."/>
            <person name="Zhao L."/>
            <person name="Hu C.X."/>
            <person name="Zhou Y.K."/>
            <person name="Han B.P."/>
            <person name="Song L.R."/>
            <person name="Shu W.S."/>
        </authorList>
    </citation>
    <scope>NUCLEOTIDE SEQUENCE [LARGE SCALE GENOMIC DNA]</scope>
    <source>
        <strain evidence="3 4">FACHB-252</strain>
    </source>
</reference>
<dbReference type="InterPro" id="IPR025295">
    <property type="entry name" value="eCIS_core_dom"/>
</dbReference>
<organism evidence="3 4">
    <name type="scientific">Nostoc punctiforme FACHB-252</name>
    <dbReference type="NCBI Taxonomy" id="1357509"/>
    <lineage>
        <taxon>Bacteria</taxon>
        <taxon>Bacillati</taxon>
        <taxon>Cyanobacteriota</taxon>
        <taxon>Cyanophyceae</taxon>
        <taxon>Nostocales</taxon>
        <taxon>Nostocaceae</taxon>
        <taxon>Nostoc</taxon>
    </lineage>
</organism>
<feature type="domain" description="eCIS core" evidence="2">
    <location>
        <begin position="139"/>
        <end position="215"/>
    </location>
</feature>
<gene>
    <name evidence="3" type="ORF">H6G94_13350</name>
</gene>
<accession>A0ABR8HAZ4</accession>
<keyword evidence="4" id="KW-1185">Reference proteome</keyword>
<feature type="region of interest" description="Disordered" evidence="1">
    <location>
        <begin position="215"/>
        <end position="242"/>
    </location>
</feature>
<dbReference type="EMBL" id="JACJTC010000009">
    <property type="protein sequence ID" value="MBD2612253.1"/>
    <property type="molecule type" value="Genomic_DNA"/>
</dbReference>
<sequence length="748" mass="82081">MRSHLTPNSISTTNLADNHQLLAPKRQDSEANFSPTNQLKAASRLSLPTDGVVQTKLTIGQPNDRYEQEANRVATSVVRQINLPTPISGTQGEVVQEKEEHGLRKKPQPVLQRQEAIGGGEASTELASAINSAKGSGQPLDTRLQQSMGQAMGADFSGVSVHTNKHSDQLNQSIQAKAFTTGQDVFFRQGAYQPGSRGGQELIAHELTHVVQQNGDGIRRKETPKQDHQNSGSDISISPTPSDQIQRRFGFEIELPMLFTHKANIAVPSLAGGGNIAMNDVPMDAGMGGRHTNLVDMTGASHCYLNVDHSRTLNKLYEAELDQYATDNGLNQNQQDSLQAIRGRLIPSGASIVEVVTTAWDESTLSRTQALARVRGVVNAVNQLYNNIDNDTQAAVGAPVDAYYIGSDSPNSSLFQPRIGYFHATYGIKLAQVPYLFEQTTQQKNRMARYAERNLPEKEHAKNVELTKRSVAVAKTAMTAIKRLWPTVPVTRKFLPDTTKIDLSSAAEKDFLGFLTLLCNYFMLMNEHTGRGDLAKKLVGMHYYKSDLYDVASQLPTQVINPLRAVNTTLVNQVINAICTAVGINKTDKLNDGLSGYTVKQYLYQIFRGHYGVIVDSNTGLAQRDASNNTFIDPVLAGSINPYSSKLGPEQLGPVGRQGMGVVMENRHLEYLNPAYGRLVTAQQRTMTQEVIRYGAPQGAPDTRTAQERAMYDSIGAREEGPARRPIAQWEGIMMGIYDMVKATNNRT</sequence>
<dbReference type="Pfam" id="PF13699">
    <property type="entry name" value="eCIS_core"/>
    <property type="match status" value="1"/>
</dbReference>
<protein>
    <submittedName>
        <fullName evidence="3">DUF4157 domain-containing protein</fullName>
    </submittedName>
</protein>
<name>A0ABR8HAZ4_NOSPU</name>
<dbReference type="Proteomes" id="UP000606396">
    <property type="component" value="Unassembled WGS sequence"/>
</dbReference>
<feature type="compositionally biased region" description="Basic and acidic residues" evidence="1">
    <location>
        <begin position="217"/>
        <end position="228"/>
    </location>
</feature>
<comment type="caution">
    <text evidence="3">The sequence shown here is derived from an EMBL/GenBank/DDBJ whole genome shotgun (WGS) entry which is preliminary data.</text>
</comment>
<evidence type="ECO:0000259" key="2">
    <source>
        <dbReference type="Pfam" id="PF13699"/>
    </source>
</evidence>